<name>C4V2F4_9FIRM</name>
<dbReference type="GO" id="GO:0006260">
    <property type="term" value="P:DNA replication"/>
    <property type="evidence" value="ECO:0007669"/>
    <property type="project" value="UniProtKB-UniRule"/>
</dbReference>
<evidence type="ECO:0000313" key="5">
    <source>
        <dbReference type="Proteomes" id="UP000005309"/>
    </source>
</evidence>
<evidence type="ECO:0000256" key="3">
    <source>
        <dbReference type="HAMAP-Rule" id="MF_01805"/>
    </source>
</evidence>
<comment type="caution">
    <text evidence="4">The sequence shown here is derived from an EMBL/GenBank/DDBJ whole genome shotgun (WGS) entry which is preliminary data.</text>
</comment>
<dbReference type="GO" id="GO:0005737">
    <property type="term" value="C:cytoplasm"/>
    <property type="evidence" value="ECO:0007669"/>
    <property type="project" value="UniProtKB-SubCell"/>
</dbReference>
<dbReference type="GO" id="GO:0051301">
    <property type="term" value="P:cell division"/>
    <property type="evidence" value="ECO:0007669"/>
    <property type="project" value="UniProtKB-KW"/>
</dbReference>
<dbReference type="Pfam" id="PF02616">
    <property type="entry name" value="SMC_ScpA"/>
    <property type="match status" value="1"/>
</dbReference>
<reference evidence="4 5" key="1">
    <citation type="submission" date="2009-04" db="EMBL/GenBank/DDBJ databases">
        <authorList>
            <person name="Qin X."/>
            <person name="Bachman B."/>
            <person name="Battles P."/>
            <person name="Bell A."/>
            <person name="Bess C."/>
            <person name="Bickham C."/>
            <person name="Chaboub L."/>
            <person name="Chen D."/>
            <person name="Coyle M."/>
            <person name="Deiros D.R."/>
            <person name="Dinh H."/>
            <person name="Forbes L."/>
            <person name="Fowler G."/>
            <person name="Francisco L."/>
            <person name="Fu Q."/>
            <person name="Gubbala S."/>
            <person name="Hale W."/>
            <person name="Han Y."/>
            <person name="Hemphill L."/>
            <person name="Highlander S.K."/>
            <person name="Hirani K."/>
            <person name="Hogues M."/>
            <person name="Jackson L."/>
            <person name="Jakkamsetti A."/>
            <person name="Javaid M."/>
            <person name="Jiang H."/>
            <person name="Korchina V."/>
            <person name="Kovar C."/>
            <person name="Lara F."/>
            <person name="Lee S."/>
            <person name="Mata R."/>
            <person name="Mathew T."/>
            <person name="Moen C."/>
            <person name="Morales K."/>
            <person name="Munidasa M."/>
            <person name="Nazareth L."/>
            <person name="Ngo R."/>
            <person name="Nguyen L."/>
            <person name="Okwuonu G."/>
            <person name="Ongeri F."/>
            <person name="Patil S."/>
            <person name="Petrosino J."/>
            <person name="Pham C."/>
            <person name="Pham P."/>
            <person name="Pu L.-L."/>
            <person name="Puazo M."/>
            <person name="Raj R."/>
            <person name="Reid J."/>
            <person name="Rouhana J."/>
            <person name="Saada N."/>
            <person name="Shang Y."/>
            <person name="Simmons D."/>
            <person name="Thornton R."/>
            <person name="Warren J."/>
            <person name="Weissenberger G."/>
            <person name="Zhang J."/>
            <person name="Zhang L."/>
            <person name="Zhou C."/>
            <person name="Zhu D."/>
            <person name="Muzny D."/>
            <person name="Worley K."/>
            <person name="Gibbs R."/>
        </authorList>
    </citation>
    <scope>NUCLEOTIDE SEQUENCE [LARGE SCALE GENOMIC DNA]</scope>
    <source>
        <strain evidence="4 5">ATCC 43531</strain>
    </source>
</reference>
<dbReference type="HOGENOM" id="CLU_038686_3_0_9"/>
<dbReference type="InterPro" id="IPR023093">
    <property type="entry name" value="ScpA-like_C"/>
</dbReference>
<dbReference type="RefSeq" id="WP_006689433.1">
    <property type="nucleotide sequence ID" value="NZ_GG694006.1"/>
</dbReference>
<dbReference type="HAMAP" id="MF_01805">
    <property type="entry name" value="ScpA"/>
    <property type="match status" value="1"/>
</dbReference>
<sequence>MKDDYLVKLDAFEGPMDLLMHLIEKNKIDLYDIPIADLTRQYLDHIDRLYQFNIEYASEFLVMAATLLRIKARMLLPPAETDEEQEEDPRRELVERLLEYRRFKEIASLLATMNDAQSPYVERSPMPLPAHRMPLLGLSPDALLRAFSDVLRAQEKPRIPAVVISAEEYRVQDKMADILSLLHTHHGCMKLSDAFPSGTREELLSAFLALLELVKMQTVLVTQERLYHVIMISTKEGSSAVS</sequence>
<keyword evidence="1 3" id="KW-0159">Chromosome partition</keyword>
<dbReference type="EMBL" id="ACLA01000010">
    <property type="protein sequence ID" value="EEQ48968.1"/>
    <property type="molecule type" value="Genomic_DNA"/>
</dbReference>
<dbReference type="OrthoDB" id="9811016at2"/>
<dbReference type="Gene3D" id="1.10.10.580">
    <property type="entry name" value="Structural maintenance of chromosome 1. Chain E"/>
    <property type="match status" value="1"/>
</dbReference>
<accession>C4V2F4</accession>
<evidence type="ECO:0000313" key="4">
    <source>
        <dbReference type="EMBL" id="EEQ48968.1"/>
    </source>
</evidence>
<evidence type="ECO:0000256" key="2">
    <source>
        <dbReference type="ARBA" id="ARBA00044777"/>
    </source>
</evidence>
<dbReference type="AlphaFoldDB" id="C4V2F4"/>
<dbReference type="PANTHER" id="PTHR33969">
    <property type="entry name" value="SEGREGATION AND CONDENSATION PROTEIN A"/>
    <property type="match status" value="1"/>
</dbReference>
<comment type="function">
    <text evidence="3">Participates in chromosomal partition during cell division. May act via the formation of a condensin-like complex containing Smc and ScpB that pull DNA away from mid-cell into both cell halves.</text>
</comment>
<keyword evidence="3" id="KW-0131">Cell cycle</keyword>
<dbReference type="STRING" id="638302.HMPREF0908_0698"/>
<keyword evidence="3" id="KW-0963">Cytoplasm</keyword>
<proteinExistence type="inferred from homology"/>
<dbReference type="PANTHER" id="PTHR33969:SF2">
    <property type="entry name" value="SEGREGATION AND CONDENSATION PROTEIN A"/>
    <property type="match status" value="1"/>
</dbReference>
<organism evidence="4 5">
    <name type="scientific">Selenomonas flueggei ATCC 43531</name>
    <dbReference type="NCBI Taxonomy" id="638302"/>
    <lineage>
        <taxon>Bacteria</taxon>
        <taxon>Bacillati</taxon>
        <taxon>Bacillota</taxon>
        <taxon>Negativicutes</taxon>
        <taxon>Selenomonadales</taxon>
        <taxon>Selenomonadaceae</taxon>
        <taxon>Selenomonas</taxon>
    </lineage>
</organism>
<dbReference type="eggNOG" id="COG1354">
    <property type="taxonomic scope" value="Bacteria"/>
</dbReference>
<dbReference type="InterPro" id="IPR003768">
    <property type="entry name" value="ScpA"/>
</dbReference>
<keyword evidence="3" id="KW-0132">Cell division</keyword>
<dbReference type="GO" id="GO:0007059">
    <property type="term" value="P:chromosome segregation"/>
    <property type="evidence" value="ECO:0007669"/>
    <property type="project" value="UniProtKB-UniRule"/>
</dbReference>
<evidence type="ECO:0000256" key="1">
    <source>
        <dbReference type="ARBA" id="ARBA00022829"/>
    </source>
</evidence>
<comment type="subcellular location">
    <subcellularLocation>
        <location evidence="3">Cytoplasm</location>
    </subcellularLocation>
    <text evidence="3">Associated with two foci at the outer edges of the nucleoid region in young cells, and at four foci within both cell halves in older cells.</text>
</comment>
<comment type="subunit">
    <text evidence="3">Component of a cohesin-like complex composed of ScpA, ScpB and the Smc homodimer, in which ScpA and ScpB bind to the head domain of Smc. The presence of the three proteins is required for the association of the complex with DNA.</text>
</comment>
<comment type="similarity">
    <text evidence="3">Belongs to the ScpA family.</text>
</comment>
<gene>
    <name evidence="3" type="primary">scpA</name>
    <name evidence="4" type="ORF">HMPREF0908_0698</name>
</gene>
<dbReference type="Gene3D" id="6.10.250.2410">
    <property type="match status" value="1"/>
</dbReference>
<keyword evidence="5" id="KW-1185">Reference proteome</keyword>
<protein>
    <recommendedName>
        <fullName evidence="2 3">Segregation and condensation protein A</fullName>
    </recommendedName>
</protein>
<dbReference type="Proteomes" id="UP000005309">
    <property type="component" value="Unassembled WGS sequence"/>
</dbReference>